<accession>A0ABQ4QZU1</accession>
<dbReference type="Gene3D" id="2.40.30.60">
    <property type="entry name" value="RimM"/>
    <property type="match status" value="1"/>
</dbReference>
<dbReference type="Proteomes" id="UP001055167">
    <property type="component" value="Unassembled WGS sequence"/>
</dbReference>
<evidence type="ECO:0000256" key="4">
    <source>
        <dbReference type="ARBA" id="ARBA00023186"/>
    </source>
</evidence>
<sequence length="233" mass="23442">MARRPDAPTPPGAGKPGAGTPGAGGSGAKPPRARSPEARRGVAPAPPTAGIADDPGFVLLGEFGRAHGLHGEVRLRSYTADPRAIATYGPLAGADGRRVELLAVRPAGGPGMLVARVAGIAGREAAEALARLALYVARDRLGAPADEDEFLTADLVGLPVTDGAGTVLGTVRAVPNFGGGDLLEIAPAHGGASALLPFTKAFVPEVDVAARRVRIDPPDDLFAPSQARDPDAG</sequence>
<comment type="subunit">
    <text evidence="5">Binds ribosomal protein uS19.</text>
</comment>
<evidence type="ECO:0000256" key="1">
    <source>
        <dbReference type="ARBA" id="ARBA00022490"/>
    </source>
</evidence>
<name>A0ABQ4QZU1_9HYPH</name>
<reference evidence="9" key="2">
    <citation type="submission" date="2021-08" db="EMBL/GenBank/DDBJ databases">
        <authorList>
            <person name="Tani A."/>
            <person name="Ola A."/>
            <person name="Ogura Y."/>
            <person name="Katsura K."/>
            <person name="Hayashi T."/>
        </authorList>
    </citation>
    <scope>NUCLEOTIDE SEQUENCE</scope>
    <source>
        <strain evidence="9">KCTC 52305</strain>
    </source>
</reference>
<feature type="domain" description="RimM N-terminal" evidence="7">
    <location>
        <begin position="60"/>
        <end position="139"/>
    </location>
</feature>
<dbReference type="SUPFAM" id="SSF50346">
    <property type="entry name" value="PRC-barrel domain"/>
    <property type="match status" value="1"/>
</dbReference>
<dbReference type="SUPFAM" id="SSF50447">
    <property type="entry name" value="Translation proteins"/>
    <property type="match status" value="1"/>
</dbReference>
<evidence type="ECO:0000256" key="2">
    <source>
        <dbReference type="ARBA" id="ARBA00022517"/>
    </source>
</evidence>
<evidence type="ECO:0000256" key="5">
    <source>
        <dbReference type="HAMAP-Rule" id="MF_00014"/>
    </source>
</evidence>
<dbReference type="Pfam" id="PF24986">
    <property type="entry name" value="PRC_RimM"/>
    <property type="match status" value="1"/>
</dbReference>
<evidence type="ECO:0000256" key="6">
    <source>
        <dbReference type="SAM" id="MobiDB-lite"/>
    </source>
</evidence>
<evidence type="ECO:0000313" key="10">
    <source>
        <dbReference type="Proteomes" id="UP001055167"/>
    </source>
</evidence>
<keyword evidence="4 5" id="KW-0143">Chaperone</keyword>
<keyword evidence="1 5" id="KW-0963">Cytoplasm</keyword>
<dbReference type="InterPro" id="IPR002676">
    <property type="entry name" value="RimM_N"/>
</dbReference>
<evidence type="ECO:0000256" key="3">
    <source>
        <dbReference type="ARBA" id="ARBA00022552"/>
    </source>
</evidence>
<feature type="region of interest" description="Disordered" evidence="6">
    <location>
        <begin position="1"/>
        <end position="51"/>
    </location>
</feature>
<comment type="domain">
    <text evidence="5">The PRC barrel domain binds ribosomal protein uS19.</text>
</comment>
<reference evidence="9" key="1">
    <citation type="journal article" date="2021" name="Front. Microbiol.">
        <title>Comprehensive Comparative Genomics and Phenotyping of Methylobacterium Species.</title>
        <authorList>
            <person name="Alessa O."/>
            <person name="Ogura Y."/>
            <person name="Fujitani Y."/>
            <person name="Takami H."/>
            <person name="Hayashi T."/>
            <person name="Sahin N."/>
            <person name="Tani A."/>
        </authorList>
    </citation>
    <scope>NUCLEOTIDE SEQUENCE</scope>
    <source>
        <strain evidence="9">KCTC 52305</strain>
    </source>
</reference>
<dbReference type="InterPro" id="IPR036976">
    <property type="entry name" value="RimM_N_sf"/>
</dbReference>
<proteinExistence type="inferred from homology"/>
<comment type="function">
    <text evidence="5">An accessory protein needed during the final step in the assembly of 30S ribosomal subunit, possibly for assembly of the head region. Essential for efficient processing of 16S rRNA. May be needed both before and after RbfA during the maturation of 16S rRNA. It has affinity for free ribosomal 30S subunits but not for 70S ribosomes.</text>
</comment>
<evidence type="ECO:0000259" key="7">
    <source>
        <dbReference type="Pfam" id="PF01782"/>
    </source>
</evidence>
<dbReference type="Gene3D" id="2.30.30.240">
    <property type="entry name" value="PRC-barrel domain"/>
    <property type="match status" value="1"/>
</dbReference>
<dbReference type="InterPro" id="IPR009000">
    <property type="entry name" value="Transl_B-barrel_sf"/>
</dbReference>
<feature type="domain" description="Ribosome maturation factor RimM PRC barrel" evidence="8">
    <location>
        <begin position="154"/>
        <end position="221"/>
    </location>
</feature>
<comment type="caution">
    <text evidence="9">The sequence shown here is derived from an EMBL/GenBank/DDBJ whole genome shotgun (WGS) entry which is preliminary data.</text>
</comment>
<dbReference type="NCBIfam" id="TIGR02273">
    <property type="entry name" value="16S_RimM"/>
    <property type="match status" value="1"/>
</dbReference>
<keyword evidence="2 5" id="KW-0690">Ribosome biogenesis</keyword>
<dbReference type="PANTHER" id="PTHR33692:SF1">
    <property type="entry name" value="RIBOSOME MATURATION FACTOR RIMM"/>
    <property type="match status" value="1"/>
</dbReference>
<gene>
    <name evidence="5 9" type="primary">rimM</name>
    <name evidence="9" type="ORF">OPKNFCMD_3596</name>
</gene>
<protein>
    <recommendedName>
        <fullName evidence="5">Ribosome maturation factor RimM</fullName>
    </recommendedName>
</protein>
<evidence type="ECO:0000313" key="9">
    <source>
        <dbReference type="EMBL" id="GJD50848.1"/>
    </source>
</evidence>
<dbReference type="InterPro" id="IPR011033">
    <property type="entry name" value="PRC_barrel-like_sf"/>
</dbReference>
<keyword evidence="3 5" id="KW-0698">rRNA processing</keyword>
<dbReference type="InterPro" id="IPR056792">
    <property type="entry name" value="PRC_RimM"/>
</dbReference>
<dbReference type="InterPro" id="IPR011961">
    <property type="entry name" value="RimM"/>
</dbReference>
<dbReference type="PANTHER" id="PTHR33692">
    <property type="entry name" value="RIBOSOME MATURATION FACTOR RIMM"/>
    <property type="match status" value="1"/>
</dbReference>
<dbReference type="HAMAP" id="MF_00014">
    <property type="entry name" value="Ribosome_mat_RimM"/>
    <property type="match status" value="1"/>
</dbReference>
<organism evidence="9 10">
    <name type="scientific">Methylobacterium crusticola</name>
    <dbReference type="NCBI Taxonomy" id="1697972"/>
    <lineage>
        <taxon>Bacteria</taxon>
        <taxon>Pseudomonadati</taxon>
        <taxon>Pseudomonadota</taxon>
        <taxon>Alphaproteobacteria</taxon>
        <taxon>Hyphomicrobiales</taxon>
        <taxon>Methylobacteriaceae</taxon>
        <taxon>Methylobacterium</taxon>
    </lineage>
</organism>
<evidence type="ECO:0000259" key="8">
    <source>
        <dbReference type="Pfam" id="PF24986"/>
    </source>
</evidence>
<comment type="similarity">
    <text evidence="5">Belongs to the RimM family.</text>
</comment>
<comment type="subcellular location">
    <subcellularLocation>
        <location evidence="5">Cytoplasm</location>
    </subcellularLocation>
</comment>
<dbReference type="RefSeq" id="WP_128563689.1">
    <property type="nucleotide sequence ID" value="NZ_BPQH01000011.1"/>
</dbReference>
<dbReference type="EMBL" id="BPQH01000011">
    <property type="protein sequence ID" value="GJD50848.1"/>
    <property type="molecule type" value="Genomic_DNA"/>
</dbReference>
<keyword evidence="10" id="KW-1185">Reference proteome</keyword>
<feature type="compositionally biased region" description="Gly residues" evidence="6">
    <location>
        <begin position="14"/>
        <end position="27"/>
    </location>
</feature>
<dbReference type="Pfam" id="PF01782">
    <property type="entry name" value="RimM"/>
    <property type="match status" value="1"/>
</dbReference>